<evidence type="ECO:0008006" key="7">
    <source>
        <dbReference type="Google" id="ProtNLM"/>
    </source>
</evidence>
<keyword evidence="2" id="KW-0186">Copper</keyword>
<dbReference type="InterPro" id="IPR036249">
    <property type="entry name" value="Thioredoxin-like_sf"/>
</dbReference>
<evidence type="ECO:0000313" key="5">
    <source>
        <dbReference type="EMBL" id="CRJ96354.1"/>
    </source>
</evidence>
<dbReference type="Gene3D" id="3.40.30.10">
    <property type="entry name" value="Glutaredoxin"/>
    <property type="match status" value="1"/>
</dbReference>
<dbReference type="NCBIfam" id="TIGR01460">
    <property type="entry name" value="HAD-SF-IIA"/>
    <property type="match status" value="1"/>
</dbReference>
<keyword evidence="4" id="KW-0472">Membrane</keyword>
<sequence>MSNALAPARTLLRSVLGASAQQCRRCLSQAATAKHVRPATATSPLEAARNQFAMQKRTKVYKSIAEQKSRYRSGPFSWKAGILFVATAGGLMWYFEFEKERMQRKRIADATKGVGKPKVGGPFEMIDQDGNPFTSEDMKGRYALVYFGFSHCPDICPDELDKMARMFDLVEEKRPGSILPIFVTCDPARDTPPVLKEYLAEFHPNIYFYLMDPEGDFVEALGRQHSPSAGAKLMLDHMNDWSVAALRPRWLSALSAQASSTTAVPPSFAFAFDIDGVLLHVAKPIPGAREALEYLQDNNIPFILLTNGGGKHEHDRVRDLSDKLGVPLTVDNFVQSHTPFQELVRAGPDSLSDKTDNNIPFILLTNGGGKHEHDRVRDLSDKLGVQLTVDNFVQSHTPFQELVRAGPDSLSDKTVLVTGSNAQKCREIAEQYGFRSVVTPADILTAHPEIWPFEPLMEEVYRATARPLPRPLHGPGVADADALTIDAMFVFNDPRDWALDVQLILDLLLSRRGILGTYSDRNGDASLPNAGWQQDGQPPLILSNSDLLWSTGYHQPRLGQGAFQEAVAAVWAKVTGGTPLRRTAFGKPSPETYRYAERVLNEHRAALLARQGRDAEASTPLRTVYMVGDNPESDIRGANEYRSKQGTNWESVLVRTGVWQADRGESAYPPTAIVDDVKAAGAFQEAVAAVWAKVTGGTPLRRTAFGKPSPETYRYAERVLNEHRAALLARQGRQAEASTPLRTVYMVGDNPESDIRGANEYRSKQGTNWESVLVRTGVWQADRGESAYPPTAIVDDVKAAVAWALAREQYIIDGSMGALC</sequence>
<dbReference type="EMBL" id="CVQI01000447">
    <property type="protein sequence ID" value="CRJ96354.1"/>
    <property type="molecule type" value="Genomic_DNA"/>
</dbReference>
<comment type="similarity">
    <text evidence="1">Belongs to the SCO1/2 family.</text>
</comment>
<dbReference type="InterPro" id="IPR023214">
    <property type="entry name" value="HAD_sf"/>
</dbReference>
<keyword evidence="3" id="KW-1015">Disulfide bond</keyword>
<dbReference type="InterPro" id="IPR006357">
    <property type="entry name" value="HAD-SF_hydro_IIA"/>
</dbReference>
<dbReference type="SUPFAM" id="SSF52833">
    <property type="entry name" value="Thioredoxin-like"/>
    <property type="match status" value="1"/>
</dbReference>
<dbReference type="Pfam" id="PF02630">
    <property type="entry name" value="SCO1-SenC"/>
    <property type="match status" value="1"/>
</dbReference>
<dbReference type="InterPro" id="IPR006353">
    <property type="entry name" value="HAD-SF_hydro_IIA_CECR5"/>
</dbReference>
<gene>
    <name evidence="5" type="ORF">BN1723_008612</name>
</gene>
<evidence type="ECO:0000256" key="1">
    <source>
        <dbReference type="ARBA" id="ARBA00010996"/>
    </source>
</evidence>
<organism evidence="5 6">
    <name type="scientific">Verticillium longisporum</name>
    <name type="common">Verticillium dahliae var. longisporum</name>
    <dbReference type="NCBI Taxonomy" id="100787"/>
    <lineage>
        <taxon>Eukaryota</taxon>
        <taxon>Fungi</taxon>
        <taxon>Dikarya</taxon>
        <taxon>Ascomycota</taxon>
        <taxon>Pezizomycotina</taxon>
        <taxon>Sordariomycetes</taxon>
        <taxon>Hypocreomycetidae</taxon>
        <taxon>Glomerellales</taxon>
        <taxon>Plectosphaerellaceae</taxon>
        <taxon>Verticillium</taxon>
    </lineage>
</organism>
<dbReference type="NCBIfam" id="TIGR01456">
    <property type="entry name" value="CECR5"/>
    <property type="match status" value="1"/>
</dbReference>
<evidence type="ECO:0000256" key="4">
    <source>
        <dbReference type="SAM" id="Phobius"/>
    </source>
</evidence>
<dbReference type="GO" id="GO:0045454">
    <property type="term" value="P:cell redox homeostasis"/>
    <property type="evidence" value="ECO:0007669"/>
    <property type="project" value="UniProtKB-ARBA"/>
</dbReference>
<proteinExistence type="inferred from homology"/>
<protein>
    <recommendedName>
        <fullName evidence="7">Thioredoxin domain-containing protein</fullName>
    </recommendedName>
</protein>
<evidence type="ECO:0000256" key="2">
    <source>
        <dbReference type="PIRSR" id="PIRSR603782-1"/>
    </source>
</evidence>
<name>A0A0G4KH77_VERLO</name>
<dbReference type="PANTHER" id="PTHR12151">
    <property type="entry name" value="ELECTRON TRANSPORT PROTIN SCO1/SENC FAMILY MEMBER"/>
    <property type="match status" value="1"/>
</dbReference>
<dbReference type="InterPro" id="IPR003782">
    <property type="entry name" value="SCO1/SenC"/>
</dbReference>
<dbReference type="PANTHER" id="PTHR12151:SF5">
    <property type="entry name" value="AT19154P"/>
    <property type="match status" value="1"/>
</dbReference>
<evidence type="ECO:0000313" key="6">
    <source>
        <dbReference type="Proteomes" id="UP000045706"/>
    </source>
</evidence>
<keyword evidence="4" id="KW-0812">Transmembrane</keyword>
<reference evidence="6" key="1">
    <citation type="submission" date="2015-05" db="EMBL/GenBank/DDBJ databases">
        <authorList>
            <person name="Fogelqvist Johan"/>
        </authorList>
    </citation>
    <scope>NUCLEOTIDE SEQUENCE [LARGE SCALE GENOMIC DNA]</scope>
</reference>
<dbReference type="Pfam" id="PF13242">
    <property type="entry name" value="Hydrolase_like"/>
    <property type="match status" value="2"/>
</dbReference>
<keyword evidence="4" id="KW-1133">Transmembrane helix</keyword>
<dbReference type="InterPro" id="IPR036412">
    <property type="entry name" value="HAD-like_sf"/>
</dbReference>
<dbReference type="AlphaFoldDB" id="A0A0G4KH77"/>
<keyword evidence="2" id="KW-0479">Metal-binding</keyword>
<dbReference type="Proteomes" id="UP000045706">
    <property type="component" value="Unassembled WGS sequence"/>
</dbReference>
<feature type="disulfide bond" description="Redox-active" evidence="3">
    <location>
        <begin position="152"/>
        <end position="156"/>
    </location>
</feature>
<feature type="transmembrane region" description="Helical" evidence="4">
    <location>
        <begin position="76"/>
        <end position="95"/>
    </location>
</feature>
<dbReference type="Gene3D" id="3.40.50.1000">
    <property type="entry name" value="HAD superfamily/HAD-like"/>
    <property type="match status" value="4"/>
</dbReference>
<feature type="binding site" evidence="2">
    <location>
        <position position="152"/>
    </location>
    <ligand>
        <name>Cu cation</name>
        <dbReference type="ChEBI" id="CHEBI:23378"/>
    </ligand>
</feature>
<feature type="binding site" evidence="2">
    <location>
        <position position="156"/>
    </location>
    <ligand>
        <name>Cu cation</name>
        <dbReference type="ChEBI" id="CHEBI:23378"/>
    </ligand>
</feature>
<dbReference type="GO" id="GO:0005507">
    <property type="term" value="F:copper ion binding"/>
    <property type="evidence" value="ECO:0007669"/>
    <property type="project" value="UniProtKB-ARBA"/>
</dbReference>
<dbReference type="GO" id="GO:0033617">
    <property type="term" value="P:mitochondrial respiratory chain complex IV assembly"/>
    <property type="evidence" value="ECO:0007669"/>
    <property type="project" value="TreeGrafter"/>
</dbReference>
<dbReference type="SUPFAM" id="SSF56784">
    <property type="entry name" value="HAD-like"/>
    <property type="match status" value="3"/>
</dbReference>
<dbReference type="FunFam" id="3.40.50.1000:FF:000069">
    <property type="entry name" value="HAD-superfamily subfamily IIA hydrolase"/>
    <property type="match status" value="1"/>
</dbReference>
<dbReference type="Pfam" id="PF13344">
    <property type="entry name" value="Hydrolase_6"/>
    <property type="match status" value="2"/>
</dbReference>
<accession>A0A0G4KH77</accession>
<evidence type="ECO:0000256" key="3">
    <source>
        <dbReference type="PIRSR" id="PIRSR603782-2"/>
    </source>
</evidence>
<dbReference type="GO" id="GO:0005739">
    <property type="term" value="C:mitochondrion"/>
    <property type="evidence" value="ECO:0007669"/>
    <property type="project" value="GOC"/>
</dbReference>
<dbReference type="FunFam" id="3.40.30.10:FF:000013">
    <property type="entry name" value="Blast:Protein SCO1 homolog, mitochondrial"/>
    <property type="match status" value="1"/>
</dbReference>
<dbReference type="CDD" id="cd02968">
    <property type="entry name" value="SCO"/>
    <property type="match status" value="1"/>
</dbReference>